<keyword evidence="1" id="KW-1133">Transmembrane helix</keyword>
<feature type="transmembrane region" description="Helical" evidence="1">
    <location>
        <begin position="378"/>
        <end position="396"/>
    </location>
</feature>
<dbReference type="AlphaFoldDB" id="A0AB39AU01"/>
<proteinExistence type="predicted"/>
<sequence length="427" mass="49224">MWLLVTLFTAIATLYFICKSFKGVMGLEIKFLALAIWGRYVLSVLNEYTFKPIVAGLSGNALFSIFIVILSIFIITNRAFKLKILLPYYLLIFISIISFFNGFNITGLINFIMKWMYFICISLLIYTALKKNGSEKVLAILLKVHTFPLLMQLLSLLLGEVKATENDGSVSVIGGYGHESAFSMISLTILLLSMLYMPFKEKKAIKFLFVSVTSLVLANYRTSLLSAIPLLVKFVFTYAKAKFNSQSRIYIYIYISLFTAVLLVIGWASIYERFVDIFDLFFGDVSLFKNIKYYSEKEILLFSARFYIWNQYIAEFLTGDFFSLLLGNGPNSWEDYFRVYAHNTFVSYLFEYGFFGLSILFYIFILNLIACFKSIPKFRFTLVLGLIGFFILNLMTMPLWNIEGNILYSILVSFSWYYQKGSVSEKN</sequence>
<feature type="transmembrane region" description="Helical" evidence="1">
    <location>
        <begin position="141"/>
        <end position="161"/>
    </location>
</feature>
<evidence type="ECO:0000256" key="1">
    <source>
        <dbReference type="SAM" id="Phobius"/>
    </source>
</evidence>
<feature type="transmembrane region" description="Helical" evidence="1">
    <location>
        <begin position="111"/>
        <end position="129"/>
    </location>
</feature>
<organism evidence="2">
    <name type="scientific">Pseudoalteromonas sp. SD03</name>
    <dbReference type="NCBI Taxonomy" id="3231719"/>
    <lineage>
        <taxon>Bacteria</taxon>
        <taxon>Pseudomonadati</taxon>
        <taxon>Pseudomonadota</taxon>
        <taxon>Gammaproteobacteria</taxon>
        <taxon>Alteromonadales</taxon>
        <taxon>Pseudoalteromonadaceae</taxon>
        <taxon>Pseudoalteromonas</taxon>
    </lineage>
</organism>
<feature type="transmembrane region" description="Helical" evidence="1">
    <location>
        <begin position="181"/>
        <end position="199"/>
    </location>
</feature>
<keyword evidence="1" id="KW-0812">Transmembrane</keyword>
<feature type="transmembrane region" description="Helical" evidence="1">
    <location>
        <begin position="53"/>
        <end position="74"/>
    </location>
</feature>
<evidence type="ECO:0000313" key="2">
    <source>
        <dbReference type="EMBL" id="XDH88903.1"/>
    </source>
</evidence>
<dbReference type="EMBL" id="CP162514">
    <property type="protein sequence ID" value="XDH88903.1"/>
    <property type="molecule type" value="Genomic_DNA"/>
</dbReference>
<feature type="transmembrane region" description="Helical" evidence="1">
    <location>
        <begin position="86"/>
        <end position="105"/>
    </location>
</feature>
<keyword evidence="2" id="KW-0436">Ligase</keyword>
<accession>A0AB39AU01</accession>
<reference evidence="2" key="1">
    <citation type="submission" date="2024-07" db="EMBL/GenBank/DDBJ databases">
        <authorList>
            <person name="Jiang Y."/>
            <person name="Qin Q."/>
        </authorList>
    </citation>
    <scope>NUCLEOTIDE SEQUENCE</scope>
    <source>
        <strain evidence="2">SD03</strain>
    </source>
</reference>
<dbReference type="RefSeq" id="WP_368485529.1">
    <property type="nucleotide sequence ID" value="NZ_CP162514.1"/>
</dbReference>
<name>A0AB39AU01_9GAMM</name>
<feature type="transmembrane region" description="Helical" evidence="1">
    <location>
        <begin position="352"/>
        <end position="371"/>
    </location>
</feature>
<dbReference type="GO" id="GO:0016874">
    <property type="term" value="F:ligase activity"/>
    <property type="evidence" value="ECO:0007669"/>
    <property type="project" value="UniProtKB-KW"/>
</dbReference>
<protein>
    <submittedName>
        <fullName evidence="2">O-antigen ligase family protein</fullName>
    </submittedName>
</protein>
<keyword evidence="1" id="KW-0472">Membrane</keyword>
<feature type="transmembrane region" description="Helical" evidence="1">
    <location>
        <begin position="249"/>
        <end position="270"/>
    </location>
</feature>
<gene>
    <name evidence="2" type="ORF">ABZP26_06930</name>
</gene>